<organism evidence="2 3">
    <name type="scientific">Arthrobacter gandavensis</name>
    <dbReference type="NCBI Taxonomy" id="169960"/>
    <lineage>
        <taxon>Bacteria</taxon>
        <taxon>Bacillati</taxon>
        <taxon>Actinomycetota</taxon>
        <taxon>Actinomycetes</taxon>
        <taxon>Micrococcales</taxon>
        <taxon>Micrococcaceae</taxon>
        <taxon>Arthrobacter</taxon>
    </lineage>
</organism>
<gene>
    <name evidence="2" type="ORF">GCM10009688_24930</name>
</gene>
<accession>A0ABP5AR78</accession>
<evidence type="ECO:0000259" key="1">
    <source>
        <dbReference type="Pfam" id="PF14028"/>
    </source>
</evidence>
<proteinExistence type="predicted"/>
<keyword evidence="3" id="KW-1185">Reference proteome</keyword>
<sequence>MASPCDTLWWTLLIEAERKGAGDEIVRHLVGPLSAQARTWGSIRFGFVRNFDSVNPQARLHLRAPREVVDRVWKFAHAVAEERAPQIGAVELTELQSIVYPPKQGQPMPEALETVFARYGGEEGLRLVAEITELAADLAIWAVNRFPAGKTREPLAALLLFDACHSMMWGTRSTRWPDRRTVSWDYYWDAHLHACTSALGNRAERGRRTMRDQTLPGVRSAHRTMAALVSEPSVEVWRKRWVRAIDMYLFRADKKRVSRSAHQMVLTESMLLCNRMGISLQQEAVLGFHAQAWSKDREKAGARRPAPA</sequence>
<evidence type="ECO:0000313" key="3">
    <source>
        <dbReference type="Proteomes" id="UP001500784"/>
    </source>
</evidence>
<protein>
    <recommendedName>
        <fullName evidence="1">Thiopeptide-type bacteriocin biosynthesis domain-containing protein</fullName>
    </recommendedName>
</protein>
<feature type="domain" description="Thiopeptide-type bacteriocin biosynthesis" evidence="1">
    <location>
        <begin position="9"/>
        <end position="287"/>
    </location>
</feature>
<dbReference type="InterPro" id="IPR023809">
    <property type="entry name" value="Thiopep_bacteriocin_synth_dom"/>
</dbReference>
<reference evidence="3" key="1">
    <citation type="journal article" date="2019" name="Int. J. Syst. Evol. Microbiol.">
        <title>The Global Catalogue of Microorganisms (GCM) 10K type strain sequencing project: providing services to taxonomists for standard genome sequencing and annotation.</title>
        <authorList>
            <consortium name="The Broad Institute Genomics Platform"/>
            <consortium name="The Broad Institute Genome Sequencing Center for Infectious Disease"/>
            <person name="Wu L."/>
            <person name="Ma J."/>
        </authorList>
    </citation>
    <scope>NUCLEOTIDE SEQUENCE [LARGE SCALE GENOMIC DNA]</scope>
    <source>
        <strain evidence="3">JCM 13316</strain>
    </source>
</reference>
<dbReference type="RefSeq" id="WP_170287795.1">
    <property type="nucleotide sequence ID" value="NZ_BAAALV010000005.1"/>
</dbReference>
<name>A0ABP5AR78_9MICC</name>
<dbReference type="EMBL" id="BAAALV010000005">
    <property type="protein sequence ID" value="GAA1918886.1"/>
    <property type="molecule type" value="Genomic_DNA"/>
</dbReference>
<evidence type="ECO:0000313" key="2">
    <source>
        <dbReference type="EMBL" id="GAA1918886.1"/>
    </source>
</evidence>
<dbReference type="Pfam" id="PF14028">
    <property type="entry name" value="Lant_dehydr_C"/>
    <property type="match status" value="1"/>
</dbReference>
<dbReference type="Proteomes" id="UP001500784">
    <property type="component" value="Unassembled WGS sequence"/>
</dbReference>
<comment type="caution">
    <text evidence="2">The sequence shown here is derived from an EMBL/GenBank/DDBJ whole genome shotgun (WGS) entry which is preliminary data.</text>
</comment>